<dbReference type="PANTHER" id="PTHR10980:SF3">
    <property type="entry name" value="LD16419P"/>
    <property type="match status" value="1"/>
</dbReference>
<dbReference type="PANTHER" id="PTHR10980">
    <property type="entry name" value="RHO GDP-DISSOCIATION INHIBITOR"/>
    <property type="match status" value="1"/>
</dbReference>
<dbReference type="PRINTS" id="PR00492">
    <property type="entry name" value="RHOGDI"/>
</dbReference>
<dbReference type="Pfam" id="PF02115">
    <property type="entry name" value="Rho_GDI"/>
    <property type="match status" value="1"/>
</dbReference>
<dbReference type="GO" id="GO:0005094">
    <property type="term" value="F:Rho GDP-dissociation inhibitor activity"/>
    <property type="evidence" value="ECO:0007669"/>
    <property type="project" value="InterPro"/>
</dbReference>
<evidence type="ECO:0000256" key="2">
    <source>
        <dbReference type="ARBA" id="ARBA00009758"/>
    </source>
</evidence>
<evidence type="ECO:0000256" key="5">
    <source>
        <dbReference type="ARBA" id="ARBA00071407"/>
    </source>
</evidence>
<name>A8TLV6_TUBBO</name>
<evidence type="ECO:0000313" key="7">
    <source>
        <dbReference type="EMBL" id="ABW17274.1"/>
    </source>
</evidence>
<dbReference type="EMBL" id="NESQ01000257">
    <property type="protein sequence ID" value="PUU74982.1"/>
    <property type="molecule type" value="Genomic_DNA"/>
</dbReference>
<dbReference type="Proteomes" id="UP000244722">
    <property type="component" value="Unassembled WGS sequence"/>
</dbReference>
<dbReference type="AlphaFoldDB" id="A8TLV6"/>
<dbReference type="InterPro" id="IPR000406">
    <property type="entry name" value="Rho_GDI"/>
</dbReference>
<dbReference type="SUPFAM" id="SSF81296">
    <property type="entry name" value="E set domains"/>
    <property type="match status" value="1"/>
</dbReference>
<dbReference type="EMBL" id="EU044761">
    <property type="protein sequence ID" value="ABW17274.1"/>
    <property type="molecule type" value="mRNA"/>
</dbReference>
<accession>A8TLV6</accession>
<feature type="region of interest" description="Disordered" evidence="6">
    <location>
        <begin position="1"/>
        <end position="21"/>
    </location>
</feature>
<dbReference type="Gene3D" id="2.70.50.30">
    <property type="entry name" value="Coagulation Factor XIII, subunit A, domain 1"/>
    <property type="match status" value="1"/>
</dbReference>
<evidence type="ECO:0000256" key="4">
    <source>
        <dbReference type="ARBA" id="ARBA00054143"/>
    </source>
</evidence>
<evidence type="ECO:0000313" key="9">
    <source>
        <dbReference type="Proteomes" id="UP000244722"/>
    </source>
</evidence>
<keyword evidence="3" id="KW-0963">Cytoplasm</keyword>
<protein>
    <recommendedName>
        <fullName evidence="5">Rho GDP-dissociation inhibitor</fullName>
    </recommendedName>
</protein>
<comment type="function">
    <text evidence="4">Regulates the GDP/GTP exchange reaction of the Rho proteins by inhibiting the dissociation of GDP from them, and the subsequent binding of GTP to them.</text>
</comment>
<evidence type="ECO:0000313" key="8">
    <source>
        <dbReference type="EMBL" id="PUU74982.1"/>
    </source>
</evidence>
<gene>
    <name evidence="8" type="ORF">B9Z19DRAFT_1067778</name>
</gene>
<keyword evidence="9" id="KW-1185">Reference proteome</keyword>
<dbReference type="GO" id="GO:0016020">
    <property type="term" value="C:membrane"/>
    <property type="evidence" value="ECO:0007669"/>
    <property type="project" value="TreeGrafter"/>
</dbReference>
<evidence type="ECO:0000256" key="6">
    <source>
        <dbReference type="SAM" id="MobiDB-lite"/>
    </source>
</evidence>
<dbReference type="GO" id="GO:0005829">
    <property type="term" value="C:cytosol"/>
    <property type="evidence" value="ECO:0007669"/>
    <property type="project" value="TreeGrafter"/>
</dbReference>
<comment type="similarity">
    <text evidence="2">Belongs to the Rho GDI family.</text>
</comment>
<dbReference type="FunFam" id="2.70.50.30:FF:000001">
    <property type="entry name" value="Rho GDP-dissociation inhibitor 1"/>
    <property type="match status" value="1"/>
</dbReference>
<dbReference type="STRING" id="42251.A8TLV6"/>
<sequence>MASHADDELKPSTTEGYKVGEKKSVDEYKKLDAEDESLNRWKRSLGIGAGSTGGSLGEPGDARKVVVLQLCLLITGRPDVVINLDSPGALESLSGKPFTIKEGAEYRMRVRFRVQHEVISGLRYLQLVKRKGIKVDKSEEMMGSYPPNVSESPYYEKTFADEEAPSGMLYRGHYNALSKFMDDDGNNHLEFNWSFEIKKSWD</sequence>
<reference evidence="8 9" key="2">
    <citation type="submission" date="2017-04" db="EMBL/GenBank/DDBJ databases">
        <title>Draft genome sequence of Tuber borchii Vittad., a whitish edible truffle.</title>
        <authorList>
            <consortium name="DOE Joint Genome Institute"/>
            <person name="Murat C."/>
            <person name="Kuo A."/>
            <person name="Barry K.W."/>
            <person name="Clum A."/>
            <person name="Dockter R.B."/>
            <person name="Fauchery L."/>
            <person name="Iotti M."/>
            <person name="Kohler A."/>
            <person name="Labutti K."/>
            <person name="Lindquist E.A."/>
            <person name="Lipzen A."/>
            <person name="Ohm R.A."/>
            <person name="Wang M."/>
            <person name="Grigoriev I.V."/>
            <person name="Zambonelli A."/>
            <person name="Martin F.M."/>
        </authorList>
    </citation>
    <scope>NUCLEOTIDE SEQUENCE [LARGE SCALE GENOMIC DNA]</scope>
    <source>
        <strain evidence="8 9">Tbo3840</strain>
    </source>
</reference>
<dbReference type="InterPro" id="IPR024792">
    <property type="entry name" value="RhoGDI_dom_sf"/>
</dbReference>
<evidence type="ECO:0000256" key="1">
    <source>
        <dbReference type="ARBA" id="ARBA00004496"/>
    </source>
</evidence>
<feature type="compositionally biased region" description="Basic and acidic residues" evidence="6">
    <location>
        <begin position="1"/>
        <end position="10"/>
    </location>
</feature>
<evidence type="ECO:0000256" key="3">
    <source>
        <dbReference type="ARBA" id="ARBA00022490"/>
    </source>
</evidence>
<dbReference type="InterPro" id="IPR014756">
    <property type="entry name" value="Ig_E-set"/>
</dbReference>
<proteinExistence type="evidence at transcript level"/>
<reference evidence="7" key="1">
    <citation type="journal article" date="2008" name="BMC Microbiol.">
        <title>Molecular and functional characterization of a Rho GDP dissociation inhibitor in the filamentous fungus Tuber borchii.</title>
        <authorList>
            <person name="Menotta M."/>
            <person name="Amicucci A."/>
            <person name="Basili G."/>
            <person name="Polidori E."/>
            <person name="Stocchi V."/>
            <person name="Rivero F."/>
        </authorList>
    </citation>
    <scope>NUCLEOTIDE SEQUENCE</scope>
</reference>
<dbReference type="GO" id="GO:0007266">
    <property type="term" value="P:Rho protein signal transduction"/>
    <property type="evidence" value="ECO:0007669"/>
    <property type="project" value="InterPro"/>
</dbReference>
<comment type="subcellular location">
    <subcellularLocation>
        <location evidence="1">Cytoplasm</location>
    </subcellularLocation>
</comment>
<dbReference type="OrthoDB" id="1683373at2759"/>
<organism evidence="7">
    <name type="scientific">Tuber borchii</name>
    <name type="common">White truffle</name>
    <dbReference type="NCBI Taxonomy" id="42251"/>
    <lineage>
        <taxon>Eukaryota</taxon>
        <taxon>Fungi</taxon>
        <taxon>Dikarya</taxon>
        <taxon>Ascomycota</taxon>
        <taxon>Pezizomycotina</taxon>
        <taxon>Pezizomycetes</taxon>
        <taxon>Pezizales</taxon>
        <taxon>Tuberaceae</taxon>
        <taxon>Tuber</taxon>
    </lineage>
</organism>